<comment type="caution">
    <text evidence="3">The sequence shown here is derived from an EMBL/GenBank/DDBJ whole genome shotgun (WGS) entry which is preliminary data.</text>
</comment>
<evidence type="ECO:0000313" key="3">
    <source>
        <dbReference type="EMBL" id="MBB6452417.1"/>
    </source>
</evidence>
<protein>
    <submittedName>
        <fullName evidence="3">NAD(P)-dependent dehydrogenase (Short-subunit alcohol dehydrogenase family)</fullName>
    </submittedName>
</protein>
<dbReference type="PANTHER" id="PTHR24321:SF8">
    <property type="entry name" value="ESTRADIOL 17-BETA-DEHYDROGENASE 8-RELATED"/>
    <property type="match status" value="1"/>
</dbReference>
<dbReference type="InterPro" id="IPR036291">
    <property type="entry name" value="NAD(P)-bd_dom_sf"/>
</dbReference>
<evidence type="ECO:0000313" key="4">
    <source>
        <dbReference type="Proteomes" id="UP000581688"/>
    </source>
</evidence>
<proteinExistence type="inferred from homology"/>
<dbReference type="InterPro" id="IPR002347">
    <property type="entry name" value="SDR_fam"/>
</dbReference>
<organism evidence="3 4">
    <name type="scientific">Salirhabdus euzebyi</name>
    <dbReference type="NCBI Taxonomy" id="394506"/>
    <lineage>
        <taxon>Bacteria</taxon>
        <taxon>Bacillati</taxon>
        <taxon>Bacillota</taxon>
        <taxon>Bacilli</taxon>
        <taxon>Bacillales</taxon>
        <taxon>Bacillaceae</taxon>
        <taxon>Salirhabdus</taxon>
    </lineage>
</organism>
<dbReference type="AlphaFoldDB" id="A0A841PTV3"/>
<keyword evidence="4" id="KW-1185">Reference proteome</keyword>
<dbReference type="Gene3D" id="3.40.50.720">
    <property type="entry name" value="NAD(P)-binding Rossmann-like Domain"/>
    <property type="match status" value="1"/>
</dbReference>
<gene>
    <name evidence="3" type="ORF">HNQ94_000862</name>
</gene>
<sequence>MKYVMPIMKEQKSGTIINTASVAGLGGTPGVSAYIASKHAVIGLTKTAALEVAADGIRVNAVCPSPVNNRMMRSLEAGFSPENAEAARESFASSIPLGRYAENSEIVDLVYFLASEKASFITGAIYNIDGGMRAS</sequence>
<comment type="similarity">
    <text evidence="1">Belongs to the short-chain dehydrogenases/reductases (SDR) family.</text>
</comment>
<evidence type="ECO:0000256" key="1">
    <source>
        <dbReference type="ARBA" id="ARBA00006484"/>
    </source>
</evidence>
<name>A0A841PTV3_9BACI</name>
<reference evidence="3 4" key="1">
    <citation type="submission" date="2020-08" db="EMBL/GenBank/DDBJ databases">
        <title>Genomic Encyclopedia of Type Strains, Phase IV (KMG-IV): sequencing the most valuable type-strain genomes for metagenomic binning, comparative biology and taxonomic classification.</title>
        <authorList>
            <person name="Goeker M."/>
        </authorList>
    </citation>
    <scope>NUCLEOTIDE SEQUENCE [LARGE SCALE GENOMIC DNA]</scope>
    <source>
        <strain evidence="3 4">DSM 19612</strain>
    </source>
</reference>
<dbReference type="PANTHER" id="PTHR24321">
    <property type="entry name" value="DEHYDROGENASES, SHORT CHAIN"/>
    <property type="match status" value="1"/>
</dbReference>
<dbReference type="EMBL" id="JACHGH010000002">
    <property type="protein sequence ID" value="MBB6452417.1"/>
    <property type="molecule type" value="Genomic_DNA"/>
</dbReference>
<dbReference type="PRINTS" id="PR00080">
    <property type="entry name" value="SDRFAMILY"/>
</dbReference>
<evidence type="ECO:0000256" key="2">
    <source>
        <dbReference type="ARBA" id="ARBA00023002"/>
    </source>
</evidence>
<keyword evidence="2" id="KW-0560">Oxidoreductase</keyword>
<accession>A0A841PTV3</accession>
<dbReference type="PRINTS" id="PR00081">
    <property type="entry name" value="GDHRDH"/>
</dbReference>
<dbReference type="Pfam" id="PF13561">
    <property type="entry name" value="adh_short_C2"/>
    <property type="match status" value="1"/>
</dbReference>
<dbReference type="GO" id="GO:0016491">
    <property type="term" value="F:oxidoreductase activity"/>
    <property type="evidence" value="ECO:0007669"/>
    <property type="project" value="UniProtKB-KW"/>
</dbReference>
<dbReference type="Proteomes" id="UP000581688">
    <property type="component" value="Unassembled WGS sequence"/>
</dbReference>
<dbReference type="SUPFAM" id="SSF51735">
    <property type="entry name" value="NAD(P)-binding Rossmann-fold domains"/>
    <property type="match status" value="1"/>
</dbReference>